<dbReference type="Proteomes" id="UP000828390">
    <property type="component" value="Unassembled WGS sequence"/>
</dbReference>
<gene>
    <name evidence="1" type="ORF">DPMN_186636</name>
</gene>
<dbReference type="AlphaFoldDB" id="A0A9D4DN76"/>
<protein>
    <submittedName>
        <fullName evidence="1">Uncharacterized protein</fullName>
    </submittedName>
</protein>
<organism evidence="1 2">
    <name type="scientific">Dreissena polymorpha</name>
    <name type="common">Zebra mussel</name>
    <name type="synonym">Mytilus polymorpha</name>
    <dbReference type="NCBI Taxonomy" id="45954"/>
    <lineage>
        <taxon>Eukaryota</taxon>
        <taxon>Metazoa</taxon>
        <taxon>Spiralia</taxon>
        <taxon>Lophotrochozoa</taxon>
        <taxon>Mollusca</taxon>
        <taxon>Bivalvia</taxon>
        <taxon>Autobranchia</taxon>
        <taxon>Heteroconchia</taxon>
        <taxon>Euheterodonta</taxon>
        <taxon>Imparidentia</taxon>
        <taxon>Neoheterodontei</taxon>
        <taxon>Myida</taxon>
        <taxon>Dreissenoidea</taxon>
        <taxon>Dreissenidae</taxon>
        <taxon>Dreissena</taxon>
    </lineage>
</organism>
<evidence type="ECO:0000313" key="1">
    <source>
        <dbReference type="EMBL" id="KAH3752028.1"/>
    </source>
</evidence>
<comment type="caution">
    <text evidence="1">The sequence shown here is derived from an EMBL/GenBank/DDBJ whole genome shotgun (WGS) entry which is preliminary data.</text>
</comment>
<sequence length="134" mass="15623">MHEAQFPYNEAHMRITYKLFIFLKNSYLQELQQTLNKLKGSLSEVQKLNAIFCEGASRKRCGPLKGERLNHFCDWLNEKEEKLNAVNEDKTNSPEKKLEQAKVGLAICCFRSMRQYSLEIKVKEHKNTPGSSVW</sequence>
<dbReference type="EMBL" id="JAIWYP010000010">
    <property type="protein sequence ID" value="KAH3752028.1"/>
    <property type="molecule type" value="Genomic_DNA"/>
</dbReference>
<keyword evidence="2" id="KW-1185">Reference proteome</keyword>
<accession>A0A9D4DN76</accession>
<reference evidence="1" key="1">
    <citation type="journal article" date="2019" name="bioRxiv">
        <title>The Genome of the Zebra Mussel, Dreissena polymorpha: A Resource for Invasive Species Research.</title>
        <authorList>
            <person name="McCartney M.A."/>
            <person name="Auch B."/>
            <person name="Kono T."/>
            <person name="Mallez S."/>
            <person name="Zhang Y."/>
            <person name="Obille A."/>
            <person name="Becker A."/>
            <person name="Abrahante J.E."/>
            <person name="Garbe J."/>
            <person name="Badalamenti J.P."/>
            <person name="Herman A."/>
            <person name="Mangelson H."/>
            <person name="Liachko I."/>
            <person name="Sullivan S."/>
            <person name="Sone E.D."/>
            <person name="Koren S."/>
            <person name="Silverstein K.A.T."/>
            <person name="Beckman K.B."/>
            <person name="Gohl D.M."/>
        </authorList>
    </citation>
    <scope>NUCLEOTIDE SEQUENCE</scope>
    <source>
        <strain evidence="1">Duluth1</strain>
        <tissue evidence="1">Whole animal</tissue>
    </source>
</reference>
<reference evidence="1" key="2">
    <citation type="submission" date="2020-11" db="EMBL/GenBank/DDBJ databases">
        <authorList>
            <person name="McCartney M.A."/>
            <person name="Auch B."/>
            <person name="Kono T."/>
            <person name="Mallez S."/>
            <person name="Becker A."/>
            <person name="Gohl D.M."/>
            <person name="Silverstein K.A.T."/>
            <person name="Koren S."/>
            <person name="Bechman K.B."/>
            <person name="Herman A."/>
            <person name="Abrahante J.E."/>
            <person name="Garbe J."/>
        </authorList>
    </citation>
    <scope>NUCLEOTIDE SEQUENCE</scope>
    <source>
        <strain evidence="1">Duluth1</strain>
        <tissue evidence="1">Whole animal</tissue>
    </source>
</reference>
<name>A0A9D4DN76_DREPO</name>
<proteinExistence type="predicted"/>
<evidence type="ECO:0000313" key="2">
    <source>
        <dbReference type="Proteomes" id="UP000828390"/>
    </source>
</evidence>